<dbReference type="OrthoDB" id="9780793at2"/>
<dbReference type="Proteomes" id="UP000318405">
    <property type="component" value="Unassembled WGS sequence"/>
</dbReference>
<dbReference type="PANTHER" id="PTHR38034:SF1">
    <property type="entry name" value="INNER MEMBRANE PROTEIN YPJD"/>
    <property type="match status" value="1"/>
</dbReference>
<dbReference type="PANTHER" id="PTHR38034">
    <property type="entry name" value="INNER MEMBRANE PROTEIN YPJD"/>
    <property type="match status" value="1"/>
</dbReference>
<dbReference type="RefSeq" id="WP_143951058.1">
    <property type="nucleotide sequence ID" value="NZ_BAABMB010000005.1"/>
</dbReference>
<proteinExistence type="predicted"/>
<sequence length="279" mass="29830">MGIVLHTLAALGYALLGLRPWRALAGHAGTLATPTEKSLLGLVLLIHGAGLYAAMVGDGELRMGLGLALSATLWLGILVFWLESFIIRVDGVRLVLLPLAALAALMPVAMQHPISIPHTGTPWLAAHLTVSLAAYGIMTIAALHALLMAAADRRLHSPQPTADSAGMSPAWGRLFDAIPPLLVLEQVLFRLIWIGFVLLTLAVLTGAAMSRALGGPLLPFDHKTVFTLLSWITFGTLLLGRCLRGWRGRVAVRYTLAGLILLLLAYAGSRFVLELVLQR</sequence>
<reference evidence="3 4" key="1">
    <citation type="submission" date="2019-07" db="EMBL/GenBank/DDBJ databases">
        <title>Qingshengfaniella alkalisoli gen. nov., sp. nov., isolated from saline soil.</title>
        <authorList>
            <person name="Xu L."/>
            <person name="Huang X.-X."/>
            <person name="Sun J.-Q."/>
        </authorList>
    </citation>
    <scope>NUCLEOTIDE SEQUENCE [LARGE SCALE GENOMIC DNA]</scope>
    <source>
        <strain evidence="3 4">DSM 27279</strain>
    </source>
</reference>
<feature type="transmembrane region" description="Helical" evidence="1">
    <location>
        <begin position="255"/>
        <end position="273"/>
    </location>
</feature>
<evidence type="ECO:0000313" key="4">
    <source>
        <dbReference type="Proteomes" id="UP000318405"/>
    </source>
</evidence>
<keyword evidence="1" id="KW-0472">Membrane</keyword>
<keyword evidence="1" id="KW-1133">Transmembrane helix</keyword>
<evidence type="ECO:0000313" key="3">
    <source>
        <dbReference type="EMBL" id="TSH88942.1"/>
    </source>
</evidence>
<feature type="transmembrane region" description="Helical" evidence="1">
    <location>
        <begin position="124"/>
        <end position="147"/>
    </location>
</feature>
<feature type="transmembrane region" description="Helical" evidence="1">
    <location>
        <begin position="191"/>
        <end position="213"/>
    </location>
</feature>
<feature type="transmembrane region" description="Helical" evidence="1">
    <location>
        <begin position="94"/>
        <end position="112"/>
    </location>
</feature>
<gene>
    <name evidence="3" type="ORF">FOZ76_25260</name>
</gene>
<name>A0A556A7S9_9BURK</name>
<comment type="caution">
    <text evidence="3">The sequence shown here is derived from an EMBL/GenBank/DDBJ whole genome shotgun (WGS) entry which is preliminary data.</text>
</comment>
<protein>
    <recommendedName>
        <fullName evidence="2">Cytochrome c assembly protein domain-containing protein</fullName>
    </recommendedName>
</protein>
<dbReference type="InterPro" id="IPR002541">
    <property type="entry name" value="Cyt_c_assembly"/>
</dbReference>
<feature type="transmembrane region" description="Helical" evidence="1">
    <location>
        <begin position="61"/>
        <end position="82"/>
    </location>
</feature>
<keyword evidence="1" id="KW-0812">Transmembrane</keyword>
<dbReference type="EMBL" id="VLTJ01000042">
    <property type="protein sequence ID" value="TSH88942.1"/>
    <property type="molecule type" value="Genomic_DNA"/>
</dbReference>
<dbReference type="AlphaFoldDB" id="A0A556A7S9"/>
<evidence type="ECO:0000256" key="1">
    <source>
        <dbReference type="SAM" id="Phobius"/>
    </source>
</evidence>
<dbReference type="InterPro" id="IPR052372">
    <property type="entry name" value="YpjD/HemX"/>
</dbReference>
<keyword evidence="4" id="KW-1185">Reference proteome</keyword>
<feature type="domain" description="Cytochrome c assembly protein" evidence="2">
    <location>
        <begin position="43"/>
        <end position="275"/>
    </location>
</feature>
<dbReference type="GO" id="GO:0020037">
    <property type="term" value="F:heme binding"/>
    <property type="evidence" value="ECO:0007669"/>
    <property type="project" value="InterPro"/>
</dbReference>
<dbReference type="GO" id="GO:0017004">
    <property type="term" value="P:cytochrome complex assembly"/>
    <property type="evidence" value="ECO:0007669"/>
    <property type="project" value="InterPro"/>
</dbReference>
<evidence type="ECO:0000259" key="2">
    <source>
        <dbReference type="Pfam" id="PF01578"/>
    </source>
</evidence>
<feature type="transmembrane region" description="Helical" evidence="1">
    <location>
        <begin position="225"/>
        <end position="243"/>
    </location>
</feature>
<accession>A0A556A7S9</accession>
<organism evidence="3 4">
    <name type="scientific">Verticiella sediminum</name>
    <dbReference type="NCBI Taxonomy" id="1247510"/>
    <lineage>
        <taxon>Bacteria</taxon>
        <taxon>Pseudomonadati</taxon>
        <taxon>Pseudomonadota</taxon>
        <taxon>Betaproteobacteria</taxon>
        <taxon>Burkholderiales</taxon>
        <taxon>Alcaligenaceae</taxon>
        <taxon>Verticiella</taxon>
    </lineage>
</organism>
<dbReference type="Pfam" id="PF01578">
    <property type="entry name" value="Cytochrom_C_asm"/>
    <property type="match status" value="1"/>
</dbReference>